<name>A0ABP9TU94_9RICK</name>
<dbReference type="Proteomes" id="UP001628124">
    <property type="component" value="Unassembled WGS sequence"/>
</dbReference>
<accession>A0ABP9TU94</accession>
<dbReference type="EMBL" id="BAABMM010000040">
    <property type="protein sequence ID" value="GAA5252824.1"/>
    <property type="molecule type" value="Genomic_DNA"/>
</dbReference>
<organism evidence="1 2">
    <name type="scientific">Candidatus Rickettsia kedanie</name>
    <dbReference type="NCBI Taxonomy" id="3115352"/>
    <lineage>
        <taxon>Bacteria</taxon>
        <taxon>Pseudomonadati</taxon>
        <taxon>Pseudomonadota</taxon>
        <taxon>Alphaproteobacteria</taxon>
        <taxon>Rickettsiales</taxon>
        <taxon>Rickettsiaceae</taxon>
        <taxon>Rickettsieae</taxon>
        <taxon>Rickettsia</taxon>
        <taxon>spotted fever group</taxon>
    </lineage>
</organism>
<proteinExistence type="predicted"/>
<comment type="caution">
    <text evidence="1">The sequence shown here is derived from an EMBL/GenBank/DDBJ whole genome shotgun (WGS) entry which is preliminary data.</text>
</comment>
<sequence length="100" mass="9750">MFAADGKLTANNGISGAVTTATNDTGTLTIGAGNVTGAIGTSSGNKLKEVNFNGVSNVISIDATTVRISNVAANVTATGVISEAVSYTADGKLTANNGIS</sequence>
<reference evidence="1 2" key="1">
    <citation type="journal article" date="2024" name="Microbiol. Immunol.">
        <title>Discovery of a novel spotted fever group Rickettsia, 'Candidatus Rickettsia kedanie,' in unfed larval chigger mites, Leptotrombidium scutellare.</title>
        <authorList>
            <person name="Ogawa M."/>
            <person name="Matsutani M."/>
            <person name="Katayama T."/>
            <person name="Takada N."/>
            <person name="Noda S."/>
            <person name="Takahashi M."/>
            <person name="Kageyama D."/>
            <person name="Hanaoka N."/>
            <person name="Ebihara H."/>
        </authorList>
    </citation>
    <scope>NUCLEOTIDE SEQUENCE [LARGE SCALE GENOMIC DNA]</scope>
    <source>
        <strain evidence="1 2">KNCP2-13</strain>
    </source>
</reference>
<evidence type="ECO:0008006" key="3">
    <source>
        <dbReference type="Google" id="ProtNLM"/>
    </source>
</evidence>
<evidence type="ECO:0000313" key="2">
    <source>
        <dbReference type="Proteomes" id="UP001628124"/>
    </source>
</evidence>
<keyword evidence="2" id="KW-1185">Reference proteome</keyword>
<protein>
    <recommendedName>
        <fullName evidence="3">Outer membrane protein B</fullName>
    </recommendedName>
</protein>
<evidence type="ECO:0000313" key="1">
    <source>
        <dbReference type="EMBL" id="GAA5252824.1"/>
    </source>
</evidence>
<dbReference type="RefSeq" id="WP_412708447.1">
    <property type="nucleotide sequence ID" value="NZ_BAABMM010000040.1"/>
</dbReference>
<gene>
    <name evidence="1" type="ORF">KNCP2_11120</name>
</gene>